<dbReference type="SUPFAM" id="SSF141091">
    <property type="entry name" value="L21p-like"/>
    <property type="match status" value="1"/>
</dbReference>
<dbReference type="Pfam" id="PF00829">
    <property type="entry name" value="Ribosomal_L21p"/>
    <property type="match status" value="1"/>
</dbReference>
<comment type="function">
    <text evidence="7 8">This protein binds to 23S rRNA.</text>
</comment>
<evidence type="ECO:0000313" key="10">
    <source>
        <dbReference type="EMBL" id="QOW07586.1"/>
    </source>
</evidence>
<dbReference type="InterPro" id="IPR028909">
    <property type="entry name" value="bL21-like"/>
</dbReference>
<comment type="subcellular location">
    <subcellularLocation>
        <location evidence="7">Plastid</location>
        <location evidence="7">Chloroplast</location>
    </subcellularLocation>
</comment>
<evidence type="ECO:0000256" key="5">
    <source>
        <dbReference type="ARBA" id="ARBA00022980"/>
    </source>
</evidence>
<keyword evidence="10" id="KW-0150">Chloroplast</keyword>
<dbReference type="InterPro" id="IPR018258">
    <property type="entry name" value="Ribosomal_bL21_CS"/>
</dbReference>
<reference evidence="10" key="1">
    <citation type="submission" date="2020-03" db="EMBL/GenBank/DDBJ databases">
        <title>Schizocladia ischiensis organellar genomes: estimating the origin of multicellularity in heterokonts and the emergence of shallow ocean ecosystems.</title>
        <authorList>
            <person name="Phillips N.E."/>
            <person name="Braun E.L."/>
            <person name="Boore J."/>
            <person name="Cheda B."/>
            <person name="Salomon M.P."/>
        </authorList>
    </citation>
    <scope>NUCLEOTIDE SEQUENCE</scope>
</reference>
<keyword evidence="2 10" id="KW-0934">Plastid</keyword>
<dbReference type="NCBIfam" id="TIGR00061">
    <property type="entry name" value="L21"/>
    <property type="match status" value="1"/>
</dbReference>
<geneLocation type="chloroplast" evidence="10"/>
<evidence type="ECO:0000256" key="2">
    <source>
        <dbReference type="ARBA" id="ARBA00022640"/>
    </source>
</evidence>
<dbReference type="GeneID" id="63377882"/>
<name>A0A7S6UA35_9STRA</name>
<protein>
    <recommendedName>
        <fullName evidence="7">Large ribosomal subunit protein bL21c</fullName>
    </recommendedName>
</protein>
<evidence type="ECO:0000256" key="4">
    <source>
        <dbReference type="ARBA" id="ARBA00022884"/>
    </source>
</evidence>
<evidence type="ECO:0000256" key="1">
    <source>
        <dbReference type="ARBA" id="ARBA00008563"/>
    </source>
</evidence>
<evidence type="ECO:0000256" key="6">
    <source>
        <dbReference type="ARBA" id="ARBA00023274"/>
    </source>
</evidence>
<organism evidence="10">
    <name type="scientific">Schizocladia ischiensis</name>
    <dbReference type="NCBI Taxonomy" id="196139"/>
    <lineage>
        <taxon>Eukaryota</taxon>
        <taxon>Sar</taxon>
        <taxon>Stramenopiles</taxon>
        <taxon>Ochrophyta</taxon>
        <taxon>PX clade</taxon>
        <taxon>Schizocladiophyceae</taxon>
        <taxon>Schizocladiales</taxon>
        <taxon>Schizocladiaceae</taxon>
        <taxon>Schizocladia</taxon>
    </lineage>
</organism>
<dbReference type="GO" id="GO:0019843">
    <property type="term" value="F:rRNA binding"/>
    <property type="evidence" value="ECO:0007669"/>
    <property type="project" value="UniProtKB-UniRule"/>
</dbReference>
<comment type="similarity">
    <text evidence="1 7 8">Belongs to the bacterial ribosomal protein bL21 family.</text>
</comment>
<evidence type="ECO:0000256" key="7">
    <source>
        <dbReference type="HAMAP-Rule" id="MF_01363"/>
    </source>
</evidence>
<evidence type="ECO:0000256" key="8">
    <source>
        <dbReference type="RuleBase" id="RU000563"/>
    </source>
</evidence>
<dbReference type="InterPro" id="IPR036164">
    <property type="entry name" value="bL21-like_sf"/>
</dbReference>
<dbReference type="HAMAP" id="MF_01363">
    <property type="entry name" value="Ribosomal_bL21"/>
    <property type="match status" value="1"/>
</dbReference>
<dbReference type="EMBL" id="MT226925">
    <property type="protein sequence ID" value="QOW07586.1"/>
    <property type="molecule type" value="Genomic_DNA"/>
</dbReference>
<dbReference type="PANTHER" id="PTHR21349">
    <property type="entry name" value="50S RIBOSOMAL PROTEIN L21"/>
    <property type="match status" value="1"/>
</dbReference>
<keyword evidence="6 7" id="KW-0687">Ribonucleoprotein</keyword>
<dbReference type="EMBL" id="MT226925">
    <property type="protein sequence ID" value="QOW07533.1"/>
    <property type="molecule type" value="Genomic_DNA"/>
</dbReference>
<dbReference type="AlphaFoldDB" id="A0A7S6UA35"/>
<dbReference type="InterPro" id="IPR001787">
    <property type="entry name" value="Ribosomal_bL21"/>
</dbReference>
<dbReference type="RefSeq" id="YP_010032379.1">
    <property type="nucleotide sequence ID" value="NC_053868.1"/>
</dbReference>
<dbReference type="GO" id="GO:0009507">
    <property type="term" value="C:chloroplast"/>
    <property type="evidence" value="ECO:0007669"/>
    <property type="project" value="UniProtKB-SubCell"/>
</dbReference>
<dbReference type="PANTHER" id="PTHR21349:SF7">
    <property type="entry name" value="LARGE RIBOSOMAL SUBUNIT PROTEIN BL21C"/>
    <property type="match status" value="1"/>
</dbReference>
<proteinExistence type="inferred from homology"/>
<keyword evidence="4 7" id="KW-0694">RNA-binding</keyword>
<dbReference type="GO" id="GO:0005762">
    <property type="term" value="C:mitochondrial large ribosomal subunit"/>
    <property type="evidence" value="ECO:0007669"/>
    <property type="project" value="TreeGrafter"/>
</dbReference>
<dbReference type="GO" id="GO:0003735">
    <property type="term" value="F:structural constituent of ribosome"/>
    <property type="evidence" value="ECO:0007669"/>
    <property type="project" value="InterPro"/>
</dbReference>
<sequence>MDYAIIEASGRQYWIEPKNFININRIPIKTGSTLEIRRILFVKKEESIFIGQPYLNQFKIKATVGKHFLGPKLVVFKMKPKKKYKRKSGHRQQLSRLVINTIES</sequence>
<evidence type="ECO:0000256" key="3">
    <source>
        <dbReference type="ARBA" id="ARBA00022730"/>
    </source>
</evidence>
<keyword evidence="3 7" id="KW-0699">rRNA-binding</keyword>
<comment type="subunit">
    <text evidence="7 8">Part of the 50S ribosomal subunit.</text>
</comment>
<dbReference type="GO" id="GO:0006412">
    <property type="term" value="P:translation"/>
    <property type="evidence" value="ECO:0007669"/>
    <property type="project" value="UniProtKB-UniRule"/>
</dbReference>
<accession>A0A7S6UA35</accession>
<gene>
    <name evidence="10" type="primary">rpl21.2</name>
    <name evidence="7" type="synonym">rpl21</name>
    <name evidence="9" type="synonym">rpl21.1</name>
</gene>
<dbReference type="PROSITE" id="PS01169">
    <property type="entry name" value="RIBOSOMAL_L21"/>
    <property type="match status" value="1"/>
</dbReference>
<evidence type="ECO:0000313" key="9">
    <source>
        <dbReference type="EMBL" id="QOW07533.1"/>
    </source>
</evidence>
<keyword evidence="5 7" id="KW-0689">Ribosomal protein</keyword>